<feature type="domain" description="WW" evidence="2">
    <location>
        <begin position="59"/>
        <end position="92"/>
    </location>
</feature>
<evidence type="ECO:0000313" key="3">
    <source>
        <dbReference type="EMBL" id="KAJ3113860.1"/>
    </source>
</evidence>
<feature type="compositionally biased region" description="Polar residues" evidence="1">
    <location>
        <begin position="24"/>
        <end position="39"/>
    </location>
</feature>
<keyword evidence="4" id="KW-1185">Reference proteome</keyword>
<comment type="caution">
    <text evidence="3">The sequence shown here is derived from an EMBL/GenBank/DDBJ whole genome shotgun (WGS) entry which is preliminary data.</text>
</comment>
<dbReference type="InterPro" id="IPR036020">
    <property type="entry name" value="WW_dom_sf"/>
</dbReference>
<evidence type="ECO:0000313" key="4">
    <source>
        <dbReference type="Proteomes" id="UP001211907"/>
    </source>
</evidence>
<feature type="region of interest" description="Disordered" evidence="1">
    <location>
        <begin position="176"/>
        <end position="203"/>
    </location>
</feature>
<feature type="compositionally biased region" description="Polar residues" evidence="1">
    <location>
        <begin position="282"/>
        <end position="297"/>
    </location>
</feature>
<dbReference type="AlphaFoldDB" id="A0AAD5SXC6"/>
<dbReference type="PROSITE" id="PS50020">
    <property type="entry name" value="WW_DOMAIN_2"/>
    <property type="match status" value="1"/>
</dbReference>
<dbReference type="Proteomes" id="UP001211907">
    <property type="component" value="Unassembled WGS sequence"/>
</dbReference>
<feature type="region of interest" description="Disordered" evidence="1">
    <location>
        <begin position="1"/>
        <end position="49"/>
    </location>
</feature>
<dbReference type="InterPro" id="IPR001202">
    <property type="entry name" value="WW_dom"/>
</dbReference>
<organism evidence="3 4">
    <name type="scientific">Physocladia obscura</name>
    <dbReference type="NCBI Taxonomy" id="109957"/>
    <lineage>
        <taxon>Eukaryota</taxon>
        <taxon>Fungi</taxon>
        <taxon>Fungi incertae sedis</taxon>
        <taxon>Chytridiomycota</taxon>
        <taxon>Chytridiomycota incertae sedis</taxon>
        <taxon>Chytridiomycetes</taxon>
        <taxon>Chytridiales</taxon>
        <taxon>Chytriomycetaceae</taxon>
        <taxon>Physocladia</taxon>
    </lineage>
</organism>
<accession>A0AAD5SXC6</accession>
<evidence type="ECO:0000256" key="1">
    <source>
        <dbReference type="SAM" id="MobiDB-lite"/>
    </source>
</evidence>
<dbReference type="SUPFAM" id="SSF51045">
    <property type="entry name" value="WW domain"/>
    <property type="match status" value="1"/>
</dbReference>
<dbReference type="EMBL" id="JADGJH010001414">
    <property type="protein sequence ID" value="KAJ3113860.1"/>
    <property type="molecule type" value="Genomic_DNA"/>
</dbReference>
<name>A0AAD5SXC6_9FUNG</name>
<feature type="region of interest" description="Disordered" evidence="1">
    <location>
        <begin position="282"/>
        <end position="318"/>
    </location>
</feature>
<feature type="compositionally biased region" description="Low complexity" evidence="1">
    <location>
        <begin position="11"/>
        <end position="23"/>
    </location>
</feature>
<proteinExistence type="predicted"/>
<feature type="compositionally biased region" description="Low complexity" evidence="1">
    <location>
        <begin position="40"/>
        <end position="49"/>
    </location>
</feature>
<evidence type="ECO:0000259" key="2">
    <source>
        <dbReference type="PROSITE" id="PS50020"/>
    </source>
</evidence>
<reference evidence="3" key="1">
    <citation type="submission" date="2020-05" db="EMBL/GenBank/DDBJ databases">
        <title>Phylogenomic resolution of chytrid fungi.</title>
        <authorList>
            <person name="Stajich J.E."/>
            <person name="Amses K."/>
            <person name="Simmons R."/>
            <person name="Seto K."/>
            <person name="Myers J."/>
            <person name="Bonds A."/>
            <person name="Quandt C.A."/>
            <person name="Barry K."/>
            <person name="Liu P."/>
            <person name="Grigoriev I."/>
            <person name="Longcore J.E."/>
            <person name="James T.Y."/>
        </authorList>
    </citation>
    <scope>NUCLEOTIDE SEQUENCE</scope>
    <source>
        <strain evidence="3">JEL0513</strain>
    </source>
</reference>
<gene>
    <name evidence="3" type="ORF">HK100_001865</name>
</gene>
<dbReference type="PROSITE" id="PS01159">
    <property type="entry name" value="WW_DOMAIN_1"/>
    <property type="match status" value="1"/>
</dbReference>
<sequence>MNPPTTESQEAAASWNSASVNSAGTDSSGSTADWNKTPETNSTSAAAASANANVIEDGVVIGDGWTKHFDETHQTHYYAHPDRGSQWFDPRVNPTTPATTIPAQVPDYRAFNYHQVLLQQQQQQQQQQFLFHDPQMYQSPPVSESGASDTVIPLDPEEAAYFSRLPANAKRLSYASFSDSPSSSFRSNTPRTGNNNTPTNLSKLSSAITAPENDYDYPIQYQNPNNNLLTVANMSTVTTSNPTDEEIYEQNLPPNAKRLSYVPIPSTLGQSYHPVAATPQSQYEIGSNSRPGSTAYSYQPLKGSPAPVPPTPAGGLRKSSESNRKFCGCFRTRRGCCIVVWSFVLLFLAGLGLAWPRIPAVTVSAPYANGNVTNPTVITSGSVIAPTTSLPFSIQLNLAVNVTVTSPDYEGLLADTITFTGNVLNAAGTSVANSIVEGTVSNIYFPGKATTQFNVPFTVLYSASSTSAITSDGIVSLLESQCVESTGGDISIKYTVTIDLKLISWTGYKPSISGTTQFACPDVSAWSGLA</sequence>
<feature type="compositionally biased region" description="Low complexity" evidence="1">
    <location>
        <begin position="176"/>
        <end position="200"/>
    </location>
</feature>
<protein>
    <recommendedName>
        <fullName evidence="2">WW domain-containing protein</fullName>
    </recommendedName>
</protein>